<reference evidence="1" key="1">
    <citation type="journal article" date="2020" name="Sci. Rep.">
        <title>Plasmid diversity among genetically related Klebsiella pneumoniae blaKPC-2 and blaKPC-3 isolates collected in the Dutch national surveillance.</title>
        <authorList>
            <consortium name="Dutch CPE surveillance Study Group"/>
            <person name="Hendrickx A.P.A."/>
            <person name="Landman F."/>
            <person name="de Haan A."/>
            <person name="Borst D."/>
            <person name="Witteveen S."/>
            <person name="van Santen-Verheuvel M.G."/>
            <person name="van der Heide H.G.J."/>
            <person name="Schouls L.M."/>
        </authorList>
    </citation>
    <scope>NUCLEOTIDE SEQUENCE</scope>
    <source>
        <strain evidence="1">RIVM_C014947</strain>
    </source>
</reference>
<dbReference type="EMBL" id="MT560069">
    <property type="protein sequence ID" value="QOQ32235.1"/>
    <property type="molecule type" value="Genomic_DNA"/>
</dbReference>
<protein>
    <submittedName>
        <fullName evidence="1">Uncharacterized protein</fullName>
    </submittedName>
</protein>
<evidence type="ECO:0000313" key="1">
    <source>
        <dbReference type="EMBL" id="QOQ32235.1"/>
    </source>
</evidence>
<organism evidence="1">
    <name type="scientific">Klebsiella pneumoniae</name>
    <dbReference type="NCBI Taxonomy" id="573"/>
    <lineage>
        <taxon>Bacteria</taxon>
        <taxon>Pseudomonadati</taxon>
        <taxon>Pseudomonadota</taxon>
        <taxon>Gammaproteobacteria</taxon>
        <taxon>Enterobacterales</taxon>
        <taxon>Enterobacteriaceae</taxon>
        <taxon>Klebsiella/Raoultella group</taxon>
        <taxon>Klebsiella</taxon>
        <taxon>Klebsiella pneumoniae complex</taxon>
    </lineage>
</organism>
<name>A0A7M1I134_KLEPN</name>
<dbReference type="AlphaFoldDB" id="A0A7M1I134"/>
<proteinExistence type="predicted"/>
<keyword evidence="1" id="KW-0614">Plasmid</keyword>
<sequence>MPQPLESGIDGHQRGDNLHAVVSASTTGVNLAGNLVKVVPHAGKLTKQRRRDRRKFAGACGLLVQARLPHPGRELLTLAALQQTPVLVLSHPHGEHFAAFVCQSGLLITPGRTGNLFPVGTVLDKPQARQWF</sequence>
<gene>
    <name evidence="1" type="ORF">PMIDBGBA_05665</name>
</gene>
<accession>A0A7M1I134</accession>
<geneLocation type="plasmid" evidence="1">
    <name>pRIVM_C014947_6</name>
</geneLocation>